<dbReference type="Gene3D" id="1.20.144.10">
    <property type="entry name" value="Phosphatidic acid phosphatase type 2/haloperoxidase"/>
    <property type="match status" value="1"/>
</dbReference>
<feature type="transmembrane region" description="Helical" evidence="1">
    <location>
        <begin position="231"/>
        <end position="254"/>
    </location>
</feature>
<comment type="caution">
    <text evidence="3">The sequence shown here is derived from an EMBL/GenBank/DDBJ whole genome shotgun (WGS) entry which is preliminary data.</text>
</comment>
<dbReference type="SMART" id="SM00014">
    <property type="entry name" value="acidPPc"/>
    <property type="match status" value="1"/>
</dbReference>
<dbReference type="InterPro" id="IPR000326">
    <property type="entry name" value="PAP2/HPO"/>
</dbReference>
<evidence type="ECO:0000259" key="2">
    <source>
        <dbReference type="SMART" id="SM00014"/>
    </source>
</evidence>
<feature type="domain" description="Phosphatidic acid phosphatase type 2/haloperoxidase" evidence="2">
    <location>
        <begin position="131"/>
        <end position="246"/>
    </location>
</feature>
<feature type="transmembrane region" description="Helical" evidence="1">
    <location>
        <begin position="171"/>
        <end position="192"/>
    </location>
</feature>
<dbReference type="PANTHER" id="PTHR14969:SF13">
    <property type="entry name" value="AT30094P"/>
    <property type="match status" value="1"/>
</dbReference>
<dbReference type="RefSeq" id="WP_266053444.1">
    <property type="nucleotide sequence ID" value="NZ_JAPFQO010000010.1"/>
</dbReference>
<keyword evidence="4" id="KW-1185">Reference proteome</keyword>
<evidence type="ECO:0000256" key="1">
    <source>
        <dbReference type="SAM" id="Phobius"/>
    </source>
</evidence>
<dbReference type="InterPro" id="IPR036938">
    <property type="entry name" value="PAP2/HPO_sf"/>
</dbReference>
<proteinExistence type="predicted"/>
<dbReference type="Proteomes" id="UP001207228">
    <property type="component" value="Unassembled WGS sequence"/>
</dbReference>
<keyword evidence="1" id="KW-0472">Membrane</keyword>
<organism evidence="3 4">
    <name type="scientific">Pontibacter anaerobius</name>
    <dbReference type="NCBI Taxonomy" id="2993940"/>
    <lineage>
        <taxon>Bacteria</taxon>
        <taxon>Pseudomonadati</taxon>
        <taxon>Bacteroidota</taxon>
        <taxon>Cytophagia</taxon>
        <taxon>Cytophagales</taxon>
        <taxon>Hymenobacteraceae</taxon>
        <taxon>Pontibacter</taxon>
    </lineage>
</organism>
<sequence length="265" mass="30336">MKKDVLTDKVRAATGWVLHQPVVVRLRQRFPRVTSFVAGRFDTSYFIGLPLTLVVLAGVVNMMLLSNLTESVVESDWIVTVDKHFTSMLFNMRSEWLSRTLYAITWFGDQQAVFVVGGFATLVFLVRRRWLSLVAFWLALGGVGLTVRFGKKFISRDRPLGDVAYYAVEHFSFPSGHATTSMVLFGMLAYFLYRHLDVPWHRKLLAAIAFILIVLVSFSRIYLGVHYLSDVLAGLLLGLLWLLVGISIVEVMLYRKRRYNNLHNR</sequence>
<keyword evidence="1" id="KW-0812">Transmembrane</keyword>
<keyword evidence="1" id="KW-1133">Transmembrane helix</keyword>
<evidence type="ECO:0000313" key="4">
    <source>
        <dbReference type="Proteomes" id="UP001207228"/>
    </source>
</evidence>
<dbReference type="Pfam" id="PF01569">
    <property type="entry name" value="PAP2"/>
    <property type="match status" value="1"/>
</dbReference>
<name>A0ABT3RI52_9BACT</name>
<dbReference type="SUPFAM" id="SSF48317">
    <property type="entry name" value="Acid phosphatase/Vanadium-dependent haloperoxidase"/>
    <property type="match status" value="1"/>
</dbReference>
<protein>
    <submittedName>
        <fullName evidence="3">Phosphatase PAP2 family protein</fullName>
    </submittedName>
</protein>
<reference evidence="3 4" key="1">
    <citation type="submission" date="2022-11" db="EMBL/GenBank/DDBJ databases">
        <title>The characterization of three novel Bacteroidetes species and genomic analysis of their roles in tidal elemental geochemical cycles.</title>
        <authorList>
            <person name="Ma K.-J."/>
        </authorList>
    </citation>
    <scope>NUCLEOTIDE SEQUENCE [LARGE SCALE GENOMIC DNA]</scope>
    <source>
        <strain evidence="3 4">M82</strain>
    </source>
</reference>
<feature type="transmembrane region" description="Helical" evidence="1">
    <location>
        <begin position="101"/>
        <end position="126"/>
    </location>
</feature>
<accession>A0ABT3RI52</accession>
<feature type="transmembrane region" description="Helical" evidence="1">
    <location>
        <begin position="45"/>
        <end position="65"/>
    </location>
</feature>
<dbReference type="PANTHER" id="PTHR14969">
    <property type="entry name" value="SPHINGOSINE-1-PHOSPHATE PHOSPHOHYDROLASE"/>
    <property type="match status" value="1"/>
</dbReference>
<dbReference type="CDD" id="cd03392">
    <property type="entry name" value="PAP2_like_2"/>
    <property type="match status" value="1"/>
</dbReference>
<feature type="transmembrane region" description="Helical" evidence="1">
    <location>
        <begin position="133"/>
        <end position="151"/>
    </location>
</feature>
<evidence type="ECO:0000313" key="3">
    <source>
        <dbReference type="EMBL" id="MCX2741297.1"/>
    </source>
</evidence>
<gene>
    <name evidence="3" type="ORF">OO017_15160</name>
</gene>
<feature type="transmembrane region" description="Helical" evidence="1">
    <location>
        <begin position="204"/>
        <end position="225"/>
    </location>
</feature>
<dbReference type="EMBL" id="JAPFQO010000010">
    <property type="protein sequence ID" value="MCX2741297.1"/>
    <property type="molecule type" value="Genomic_DNA"/>
</dbReference>